<protein>
    <submittedName>
        <fullName evidence="1">Uncharacterized protein</fullName>
    </submittedName>
</protein>
<dbReference type="EMBL" id="UOEP01000079">
    <property type="protein sequence ID" value="VAW17868.1"/>
    <property type="molecule type" value="Genomic_DNA"/>
</dbReference>
<evidence type="ECO:0000313" key="1">
    <source>
        <dbReference type="EMBL" id="VAW17868.1"/>
    </source>
</evidence>
<reference evidence="1" key="1">
    <citation type="submission" date="2018-06" db="EMBL/GenBank/DDBJ databases">
        <authorList>
            <person name="Zhirakovskaya E."/>
        </authorList>
    </citation>
    <scope>NUCLEOTIDE SEQUENCE</scope>
</reference>
<name>A0A3B0TIT2_9ZZZZ</name>
<dbReference type="AlphaFoldDB" id="A0A3B0TIT2"/>
<proteinExistence type="predicted"/>
<accession>A0A3B0TIT2</accession>
<sequence length="48" mass="5701">MDTTGFSNYIFWSYKRNANLPEEQIIKRVIVYGEISDFILPAKKSFRI</sequence>
<organism evidence="1">
    <name type="scientific">hydrothermal vent metagenome</name>
    <dbReference type="NCBI Taxonomy" id="652676"/>
    <lineage>
        <taxon>unclassified sequences</taxon>
        <taxon>metagenomes</taxon>
        <taxon>ecological metagenomes</taxon>
    </lineage>
</organism>
<gene>
    <name evidence="1" type="ORF">MNBD_BACTEROID01-1889</name>
</gene>